<dbReference type="NCBIfam" id="TIGR02276">
    <property type="entry name" value="beta_rpt_yvtn"/>
    <property type="match status" value="1"/>
</dbReference>
<keyword evidence="1" id="KW-0732">Signal</keyword>
<evidence type="ECO:0000256" key="3">
    <source>
        <dbReference type="SAM" id="Phobius"/>
    </source>
</evidence>
<protein>
    <recommendedName>
        <fullName evidence="4">YNCE-like beta-propeller domain-containing protein</fullName>
    </recommendedName>
</protein>
<gene>
    <name evidence="5" type="ORF">ENR64_01390</name>
</gene>
<dbReference type="InterPro" id="IPR011045">
    <property type="entry name" value="N2O_reductase_N"/>
</dbReference>
<accession>A0A7C3PF60</accession>
<feature type="domain" description="YNCE-like beta-propeller" evidence="4">
    <location>
        <begin position="514"/>
        <end position="651"/>
    </location>
</feature>
<organism evidence="5">
    <name type="scientific">Oscillatoriales cyanobacterium SpSt-418</name>
    <dbReference type="NCBI Taxonomy" id="2282169"/>
    <lineage>
        <taxon>Bacteria</taxon>
        <taxon>Bacillati</taxon>
        <taxon>Cyanobacteriota</taxon>
        <taxon>Cyanophyceae</taxon>
        <taxon>Oscillatoriophycideae</taxon>
        <taxon>Oscillatoriales</taxon>
    </lineage>
</organism>
<dbReference type="SUPFAM" id="SSF50974">
    <property type="entry name" value="Nitrous oxide reductase, N-terminal domain"/>
    <property type="match status" value="1"/>
</dbReference>
<feature type="compositionally biased region" description="Basic and acidic residues" evidence="2">
    <location>
        <begin position="134"/>
        <end position="146"/>
    </location>
</feature>
<evidence type="ECO:0000259" key="4">
    <source>
        <dbReference type="Pfam" id="PF21783"/>
    </source>
</evidence>
<dbReference type="InterPro" id="IPR048433">
    <property type="entry name" value="YNCE-like_beta-prop"/>
</dbReference>
<keyword evidence="3" id="KW-0812">Transmembrane</keyword>
<proteinExistence type="predicted"/>
<keyword evidence="3" id="KW-1133">Transmembrane helix</keyword>
<dbReference type="PANTHER" id="PTHR47197">
    <property type="entry name" value="PROTEIN NIRF"/>
    <property type="match status" value="1"/>
</dbReference>
<name>A0A7C3PF60_9CYAN</name>
<feature type="region of interest" description="Disordered" evidence="2">
    <location>
        <begin position="192"/>
        <end position="224"/>
    </location>
</feature>
<dbReference type="InterPro" id="IPR011964">
    <property type="entry name" value="YVTN_b-propeller_repeat"/>
</dbReference>
<dbReference type="AlphaFoldDB" id="A0A7C3PF60"/>
<sequence>MTQTDLIQRAQQGEAEAIAALMNVALEKIGATAKAAMQDQWLHIVLEADKPLNPEACIEFVGTGIEQLGIDDLAAFVLYGRLIGQEQPDWIRQVELFNPEFEEDDDLTNFRAFTADEPLDTSLSRSADGWGDASNRDRQAAKERHQGVLGVASENGVKDYSQQSEEDNPTLAGPTLEYESLAAYVASRSPHLSTPQETVRHTPVLSAPTLVGDPPAKLPRKRRKKKRLPRRLLLLAVPLVMTVGIWQIWQRYFVADPTVGGGGSNPAMNGAASVTQDVFQVAVNHATRAVDLGRTANSKDEWQAAATAWEQAIAGMEQVPKAHPKYAIAQQRVTQYQKELQSVRDAHLTRIKPVRILMGEIMPKSITHDGQGRFYVANGGDTHTITVFNRNLQRTRTISDRVRLSQFGFSQFTGAPQGEPIDTAIAPQGGVWFSNQQVQKAGEKPIPINDCRPEQKHPAGFLYHLRRGGRVDGVAQVGAAPRVIATTPNGRYVLASNWCSWDVSIVNAQTRKEVRRVQVGPYPADIAIDPKSQTAYVAISGATRIAAINLETFEVRWLENVGRSPLYLSLSPDAQFLFATLKGENKLAKIKLAQPTEITYVDTEKTPQGVTLTPDGAFAYVANSGANSISKVRTRDMQVIERVPVKPFPIDLVYDSTTQRLWVACASGHVVVLQDAK</sequence>
<evidence type="ECO:0000256" key="2">
    <source>
        <dbReference type="SAM" id="MobiDB-lite"/>
    </source>
</evidence>
<comment type="caution">
    <text evidence="5">The sequence shown here is derived from an EMBL/GenBank/DDBJ whole genome shotgun (WGS) entry which is preliminary data.</text>
</comment>
<keyword evidence="3" id="KW-0472">Membrane</keyword>
<evidence type="ECO:0000256" key="1">
    <source>
        <dbReference type="ARBA" id="ARBA00022729"/>
    </source>
</evidence>
<dbReference type="Gene3D" id="2.130.10.10">
    <property type="entry name" value="YVTN repeat-like/Quinoprotein amine dehydrogenase"/>
    <property type="match status" value="1"/>
</dbReference>
<dbReference type="InterPro" id="IPR051200">
    <property type="entry name" value="Host-pathogen_enzymatic-act"/>
</dbReference>
<feature type="transmembrane region" description="Helical" evidence="3">
    <location>
        <begin position="232"/>
        <end position="249"/>
    </location>
</feature>
<evidence type="ECO:0000313" key="5">
    <source>
        <dbReference type="EMBL" id="HFM96420.1"/>
    </source>
</evidence>
<reference evidence="5" key="1">
    <citation type="journal article" date="2020" name="mSystems">
        <title>Genome- and Community-Level Interaction Insights into Carbon Utilization and Element Cycling Functions of Hydrothermarchaeota in Hydrothermal Sediment.</title>
        <authorList>
            <person name="Zhou Z."/>
            <person name="Liu Y."/>
            <person name="Xu W."/>
            <person name="Pan J."/>
            <person name="Luo Z.H."/>
            <person name="Li M."/>
        </authorList>
    </citation>
    <scope>NUCLEOTIDE SEQUENCE [LARGE SCALE GENOMIC DNA]</scope>
    <source>
        <strain evidence="5">SpSt-418</strain>
    </source>
</reference>
<dbReference type="PANTHER" id="PTHR47197:SF3">
    <property type="entry name" value="DIHYDRO-HEME D1 DEHYDROGENASE"/>
    <property type="match status" value="1"/>
</dbReference>
<feature type="region of interest" description="Disordered" evidence="2">
    <location>
        <begin position="121"/>
        <end position="171"/>
    </location>
</feature>
<dbReference type="EMBL" id="DSRU01000022">
    <property type="protein sequence ID" value="HFM96420.1"/>
    <property type="molecule type" value="Genomic_DNA"/>
</dbReference>
<dbReference type="Pfam" id="PF21783">
    <property type="entry name" value="YNCE"/>
    <property type="match status" value="1"/>
</dbReference>
<dbReference type="InterPro" id="IPR015943">
    <property type="entry name" value="WD40/YVTN_repeat-like_dom_sf"/>
</dbReference>
<dbReference type="SUPFAM" id="SSF101898">
    <property type="entry name" value="NHL repeat"/>
    <property type="match status" value="1"/>
</dbReference>